<feature type="region of interest" description="Disordered" evidence="1">
    <location>
        <begin position="1"/>
        <end position="31"/>
    </location>
</feature>
<dbReference type="AlphaFoldDB" id="A0A0C9TXJ5"/>
<feature type="compositionally biased region" description="Low complexity" evidence="1">
    <location>
        <begin position="13"/>
        <end position="26"/>
    </location>
</feature>
<protein>
    <submittedName>
        <fullName evidence="2">Uncharacterized protein</fullName>
    </submittedName>
</protein>
<evidence type="ECO:0000313" key="2">
    <source>
        <dbReference type="EMBL" id="KIJ26524.1"/>
    </source>
</evidence>
<evidence type="ECO:0000256" key="1">
    <source>
        <dbReference type="SAM" id="MobiDB-lite"/>
    </source>
</evidence>
<reference evidence="2 3" key="1">
    <citation type="submission" date="2014-06" db="EMBL/GenBank/DDBJ databases">
        <title>Evolutionary Origins and Diversification of the Mycorrhizal Mutualists.</title>
        <authorList>
            <consortium name="DOE Joint Genome Institute"/>
            <consortium name="Mycorrhizal Genomics Consortium"/>
            <person name="Kohler A."/>
            <person name="Kuo A."/>
            <person name="Nagy L.G."/>
            <person name="Floudas D."/>
            <person name="Copeland A."/>
            <person name="Barry K.W."/>
            <person name="Cichocki N."/>
            <person name="Veneault-Fourrey C."/>
            <person name="LaButti K."/>
            <person name="Lindquist E.A."/>
            <person name="Lipzen A."/>
            <person name="Lundell T."/>
            <person name="Morin E."/>
            <person name="Murat C."/>
            <person name="Riley R."/>
            <person name="Ohm R."/>
            <person name="Sun H."/>
            <person name="Tunlid A."/>
            <person name="Henrissat B."/>
            <person name="Grigoriev I.V."/>
            <person name="Hibbett D.S."/>
            <person name="Martin F."/>
        </authorList>
    </citation>
    <scope>NUCLEOTIDE SEQUENCE [LARGE SCALE GENOMIC DNA]</scope>
    <source>
        <strain evidence="2 3">SS14</strain>
    </source>
</reference>
<dbReference type="OrthoDB" id="3057432at2759"/>
<gene>
    <name evidence="2" type="ORF">M422DRAFT_272401</name>
</gene>
<dbReference type="Proteomes" id="UP000054279">
    <property type="component" value="Unassembled WGS sequence"/>
</dbReference>
<dbReference type="EMBL" id="KN837366">
    <property type="protein sequence ID" value="KIJ26524.1"/>
    <property type="molecule type" value="Genomic_DNA"/>
</dbReference>
<name>A0A0C9TXJ5_SPHS4</name>
<accession>A0A0C9TXJ5</accession>
<keyword evidence="3" id="KW-1185">Reference proteome</keyword>
<dbReference type="HOGENOM" id="CLU_2147463_0_0_1"/>
<sequence length="112" mass="12965">MSSSPGVPTKQIPPSYDYDKPSSSTPTAQAPIDVHNKTYVKLLQPQTDILQDDNEYTTYERFPLKHIPHIHFGYLESGVNVWVAWPRMTHRQVDSPYYANQVPMLVQDQWFS</sequence>
<organism evidence="2 3">
    <name type="scientific">Sphaerobolus stellatus (strain SS14)</name>
    <dbReference type="NCBI Taxonomy" id="990650"/>
    <lineage>
        <taxon>Eukaryota</taxon>
        <taxon>Fungi</taxon>
        <taxon>Dikarya</taxon>
        <taxon>Basidiomycota</taxon>
        <taxon>Agaricomycotina</taxon>
        <taxon>Agaricomycetes</taxon>
        <taxon>Phallomycetidae</taxon>
        <taxon>Geastrales</taxon>
        <taxon>Sphaerobolaceae</taxon>
        <taxon>Sphaerobolus</taxon>
    </lineage>
</organism>
<evidence type="ECO:0000313" key="3">
    <source>
        <dbReference type="Proteomes" id="UP000054279"/>
    </source>
</evidence>
<proteinExistence type="predicted"/>